<dbReference type="Proteomes" id="UP000037784">
    <property type="component" value="Unassembled WGS sequence"/>
</dbReference>
<feature type="region of interest" description="Disordered" evidence="10">
    <location>
        <begin position="120"/>
        <end position="155"/>
    </location>
</feature>
<dbReference type="SUPFAM" id="SSF50447">
    <property type="entry name" value="Translation proteins"/>
    <property type="match status" value="1"/>
</dbReference>
<evidence type="ECO:0000256" key="8">
    <source>
        <dbReference type="RuleBase" id="RU003905"/>
    </source>
</evidence>
<dbReference type="FunFam" id="2.40.30.10:FF:000004">
    <property type="entry name" value="50S ribosomal protein L3"/>
    <property type="match status" value="1"/>
</dbReference>
<dbReference type="GO" id="GO:0006412">
    <property type="term" value="P:translation"/>
    <property type="evidence" value="ECO:0007669"/>
    <property type="project" value="UniProtKB-UniRule"/>
</dbReference>
<dbReference type="Pfam" id="PF00297">
    <property type="entry name" value="Ribosomal_L3"/>
    <property type="match status" value="1"/>
</dbReference>
<dbReference type="FunCoup" id="A0A0M8K6Q4">
    <property type="interactions" value="514"/>
</dbReference>
<dbReference type="PANTHER" id="PTHR11229">
    <property type="entry name" value="50S RIBOSOMAL PROTEIN L3"/>
    <property type="match status" value="1"/>
</dbReference>
<proteinExistence type="inferred from homology"/>
<evidence type="ECO:0000313" key="12">
    <source>
        <dbReference type="EMBL" id="KPL90026.1"/>
    </source>
</evidence>
<sequence>MKGILGKKIGMTQIYDENGQVIPVTVIEAGPCFVTQIRTKERDGYNAVQLGFEQVKPKKLNKPQLGHLEKANAPALKYLREFPLEDGEELSLGQRIDVSVFEVGELVDVTGVSKGRGFAGGVKRHNFNRQRKTHGQSDRERAPGSLGAGTSPGRVFKGKRLPGHMGQERVTVQNLKVVMVDPERNLLVVKGAVPGARNGLLMIRKAAKAKAKAGKR</sequence>
<dbReference type="FunFam" id="3.30.160.810:FF:000001">
    <property type="entry name" value="50S ribosomal protein L3"/>
    <property type="match status" value="1"/>
</dbReference>
<keyword evidence="2 7" id="KW-0699">rRNA-binding</keyword>
<dbReference type="InParanoid" id="A0A0M8K6Q4"/>
<dbReference type="Gene3D" id="3.30.160.810">
    <property type="match status" value="1"/>
</dbReference>
<dbReference type="GO" id="GO:0003735">
    <property type="term" value="F:structural constituent of ribosome"/>
    <property type="evidence" value="ECO:0007669"/>
    <property type="project" value="UniProtKB-UniRule"/>
</dbReference>
<comment type="subunit">
    <text evidence="7 9">Part of the 50S ribosomal subunit. Forms a cluster with proteins L14 and L19.</text>
</comment>
<dbReference type="AlphaFoldDB" id="A0A0M8K6Q4"/>
<comment type="caution">
    <text evidence="11">The sequence shown here is derived from an EMBL/GenBank/DDBJ whole genome shotgun (WGS) entry which is preliminary data.</text>
</comment>
<protein>
    <recommendedName>
        <fullName evidence="6 7">Large ribosomal subunit protein uL3</fullName>
    </recommendedName>
</protein>
<reference evidence="13" key="3">
    <citation type="submission" date="2015-08" db="EMBL/GenBank/DDBJ databases">
        <title>Draft Genome Sequence of a Heterotrophic Facultative Anaerobic Bacterium Ardenticatena maritima Strain 110S.</title>
        <authorList>
            <person name="Kawaichi S."/>
            <person name="Yoshida T."/>
            <person name="Sako Y."/>
            <person name="Nakamura R."/>
        </authorList>
    </citation>
    <scope>NUCLEOTIDE SEQUENCE [LARGE SCALE GENOMIC DNA]</scope>
    <source>
        <strain evidence="13">110S</strain>
    </source>
</reference>
<dbReference type="GO" id="GO:0022625">
    <property type="term" value="C:cytosolic large ribosomal subunit"/>
    <property type="evidence" value="ECO:0007669"/>
    <property type="project" value="TreeGrafter"/>
</dbReference>
<dbReference type="EMBL" id="BBZA01000017">
    <property type="protein sequence ID" value="GAP61911.1"/>
    <property type="molecule type" value="Genomic_DNA"/>
</dbReference>
<comment type="similarity">
    <text evidence="1 7 8">Belongs to the universal ribosomal protein uL3 family.</text>
</comment>
<dbReference type="Gene3D" id="2.40.30.10">
    <property type="entry name" value="Translation factors"/>
    <property type="match status" value="1"/>
</dbReference>
<dbReference type="InterPro" id="IPR019927">
    <property type="entry name" value="Ribosomal_uL3_bac/org-type"/>
</dbReference>
<reference evidence="11 13" key="1">
    <citation type="journal article" date="2015" name="Genome Announc.">
        <title>Draft Genome Sequence of a Heterotrophic Facultative Anaerobic Thermophilic Bacterium, Ardenticatena maritima Strain 110ST.</title>
        <authorList>
            <person name="Kawaichi S."/>
            <person name="Yoshida T."/>
            <person name="Sako Y."/>
            <person name="Nakamura R."/>
        </authorList>
    </citation>
    <scope>NUCLEOTIDE SEQUENCE [LARGE SCALE GENOMIC DNA]</scope>
    <source>
        <strain evidence="11 13">110S</strain>
    </source>
</reference>
<gene>
    <name evidence="7" type="primary">rplC</name>
    <name evidence="11" type="ORF">ARMA_0334</name>
    <name evidence="12" type="ORF">SE16_00115</name>
</gene>
<evidence type="ECO:0000256" key="10">
    <source>
        <dbReference type="SAM" id="MobiDB-lite"/>
    </source>
</evidence>
<accession>A0A0M8K6Q4</accession>
<dbReference type="PANTHER" id="PTHR11229:SF16">
    <property type="entry name" value="LARGE RIBOSOMAL SUBUNIT PROTEIN UL3C"/>
    <property type="match status" value="1"/>
</dbReference>
<dbReference type="GO" id="GO:0019843">
    <property type="term" value="F:rRNA binding"/>
    <property type="evidence" value="ECO:0007669"/>
    <property type="project" value="UniProtKB-UniRule"/>
</dbReference>
<evidence type="ECO:0000256" key="7">
    <source>
        <dbReference type="HAMAP-Rule" id="MF_01325"/>
    </source>
</evidence>
<evidence type="ECO:0000313" key="11">
    <source>
        <dbReference type="EMBL" id="GAP61911.1"/>
    </source>
</evidence>
<keyword evidence="3 7" id="KW-0694">RNA-binding</keyword>
<evidence type="ECO:0000256" key="9">
    <source>
        <dbReference type="RuleBase" id="RU003906"/>
    </source>
</evidence>
<dbReference type="Proteomes" id="UP000050502">
    <property type="component" value="Unassembled WGS sequence"/>
</dbReference>
<dbReference type="EMBL" id="LGKN01000002">
    <property type="protein sequence ID" value="KPL90026.1"/>
    <property type="molecule type" value="Genomic_DNA"/>
</dbReference>
<evidence type="ECO:0000256" key="4">
    <source>
        <dbReference type="ARBA" id="ARBA00022980"/>
    </source>
</evidence>
<keyword evidence="13" id="KW-1185">Reference proteome</keyword>
<evidence type="ECO:0000256" key="2">
    <source>
        <dbReference type="ARBA" id="ARBA00022730"/>
    </source>
</evidence>
<evidence type="ECO:0000313" key="13">
    <source>
        <dbReference type="Proteomes" id="UP000037784"/>
    </source>
</evidence>
<keyword evidence="5 7" id="KW-0687">Ribonucleoprotein</keyword>
<dbReference type="InterPro" id="IPR019926">
    <property type="entry name" value="Ribosomal_uL3_CS"/>
</dbReference>
<evidence type="ECO:0000256" key="3">
    <source>
        <dbReference type="ARBA" id="ARBA00022884"/>
    </source>
</evidence>
<dbReference type="NCBIfam" id="TIGR03625">
    <property type="entry name" value="L3_bact"/>
    <property type="match status" value="1"/>
</dbReference>
<dbReference type="STRING" id="872965.SE16_00115"/>
<feature type="compositionally biased region" description="Basic residues" evidence="10">
    <location>
        <begin position="122"/>
        <end position="134"/>
    </location>
</feature>
<evidence type="ECO:0000256" key="5">
    <source>
        <dbReference type="ARBA" id="ARBA00023274"/>
    </source>
</evidence>
<dbReference type="InterPro" id="IPR009000">
    <property type="entry name" value="Transl_B-barrel_sf"/>
</dbReference>
<organism evidence="11 13">
    <name type="scientific">Ardenticatena maritima</name>
    <dbReference type="NCBI Taxonomy" id="872965"/>
    <lineage>
        <taxon>Bacteria</taxon>
        <taxon>Bacillati</taxon>
        <taxon>Chloroflexota</taxon>
        <taxon>Ardenticatenia</taxon>
        <taxon>Ardenticatenales</taxon>
        <taxon>Ardenticatenaceae</taxon>
        <taxon>Ardenticatena</taxon>
    </lineage>
</organism>
<name>A0A0M8K6Q4_9CHLR</name>
<evidence type="ECO:0000256" key="1">
    <source>
        <dbReference type="ARBA" id="ARBA00006540"/>
    </source>
</evidence>
<dbReference type="OrthoDB" id="9806135at2"/>
<dbReference type="InterPro" id="IPR000597">
    <property type="entry name" value="Ribosomal_uL3"/>
</dbReference>
<dbReference type="PROSITE" id="PS00474">
    <property type="entry name" value="RIBOSOMAL_L3"/>
    <property type="match status" value="1"/>
</dbReference>
<keyword evidence="4 7" id="KW-0689">Ribosomal protein</keyword>
<dbReference type="PATRIC" id="fig|872965.6.peg.959"/>
<comment type="function">
    <text evidence="7 9">One of the primary rRNA binding proteins, it binds directly near the 3'-end of the 23S rRNA, where it nucleates assembly of the 50S subunit.</text>
</comment>
<evidence type="ECO:0000313" key="14">
    <source>
        <dbReference type="Proteomes" id="UP000050502"/>
    </source>
</evidence>
<dbReference type="RefSeq" id="WP_054491844.1">
    <property type="nucleotide sequence ID" value="NZ_BBZA01000017.1"/>
</dbReference>
<dbReference type="HAMAP" id="MF_01325_B">
    <property type="entry name" value="Ribosomal_uL3_B"/>
    <property type="match status" value="1"/>
</dbReference>
<reference evidence="12 14" key="2">
    <citation type="submission" date="2015-07" db="EMBL/GenBank/DDBJ databases">
        <title>Whole genome sequence of Ardenticatena maritima DSM 23922.</title>
        <authorList>
            <person name="Hemp J."/>
            <person name="Ward L.M."/>
            <person name="Pace L.A."/>
            <person name="Fischer W.W."/>
        </authorList>
    </citation>
    <scope>NUCLEOTIDE SEQUENCE [LARGE SCALE GENOMIC DNA]</scope>
    <source>
        <strain evidence="12 14">110S</strain>
    </source>
</reference>
<evidence type="ECO:0000256" key="6">
    <source>
        <dbReference type="ARBA" id="ARBA00035243"/>
    </source>
</evidence>